<geneLocation type="plasmid" evidence="2 3">
    <name>unnamed1</name>
</geneLocation>
<reference evidence="2 3" key="1">
    <citation type="submission" date="2018-01" db="EMBL/GenBank/DDBJ databases">
        <title>Draft genome Sequence of streptomyces globosus LZH-48.</title>
        <authorList>
            <person name="Ran K."/>
            <person name="Li Z."/>
            <person name="Wei S."/>
            <person name="Dong R."/>
        </authorList>
    </citation>
    <scope>NUCLEOTIDE SEQUENCE [LARGE SCALE GENOMIC DNA]</scope>
    <source>
        <strain evidence="2 3">LZH-48</strain>
        <plasmid evidence="2 3">unnamed1</plasmid>
    </source>
</reference>
<keyword evidence="2" id="KW-0614">Plasmid</keyword>
<keyword evidence="3" id="KW-1185">Reference proteome</keyword>
<sequence>MSVIRESAERLGALSSGFDRNMPTLRVAQSSGAVDKCVDVQLMPFLAVVFTGMILIFAPSQVPVTLVILPVLLSHSRRSSWSVRRSRSWTAKGPAAGTTG</sequence>
<name>A0A344UAF4_9ACTN</name>
<proteinExistence type="predicted"/>
<organism evidence="2 3">
    <name type="scientific">Streptomyces globosus</name>
    <dbReference type="NCBI Taxonomy" id="68209"/>
    <lineage>
        <taxon>Bacteria</taxon>
        <taxon>Bacillati</taxon>
        <taxon>Actinomycetota</taxon>
        <taxon>Actinomycetes</taxon>
        <taxon>Kitasatosporales</taxon>
        <taxon>Streptomycetaceae</taxon>
        <taxon>Streptomyces</taxon>
    </lineage>
</organism>
<dbReference type="EMBL" id="CP030863">
    <property type="protein sequence ID" value="AXE27875.1"/>
    <property type="molecule type" value="Genomic_DNA"/>
</dbReference>
<evidence type="ECO:0000313" key="2">
    <source>
        <dbReference type="EMBL" id="AXE27875.1"/>
    </source>
</evidence>
<keyword evidence="1" id="KW-0472">Membrane</keyword>
<gene>
    <name evidence="2" type="ORF">C0216_30615</name>
</gene>
<dbReference type="Proteomes" id="UP000252004">
    <property type="component" value="Plasmid unnamed1"/>
</dbReference>
<dbReference type="OrthoDB" id="4334927at2"/>
<dbReference type="AlphaFoldDB" id="A0A344UAF4"/>
<feature type="transmembrane region" description="Helical" evidence="1">
    <location>
        <begin position="45"/>
        <end position="73"/>
    </location>
</feature>
<keyword evidence="1" id="KW-1133">Transmembrane helix</keyword>
<dbReference type="KEGG" id="sgz:C0216_30615"/>
<protein>
    <submittedName>
        <fullName evidence="2">Uncharacterized protein</fullName>
    </submittedName>
</protein>
<evidence type="ECO:0000256" key="1">
    <source>
        <dbReference type="SAM" id="Phobius"/>
    </source>
</evidence>
<accession>A0A344UAF4</accession>
<evidence type="ECO:0000313" key="3">
    <source>
        <dbReference type="Proteomes" id="UP000252004"/>
    </source>
</evidence>
<keyword evidence="1" id="KW-0812">Transmembrane</keyword>